<keyword evidence="6 8" id="KW-1133">Transmembrane helix</keyword>
<comment type="similarity">
    <text evidence="2">Belongs to the binding-protein-dependent transport system permease family. FecCD subfamily.</text>
</comment>
<evidence type="ECO:0000256" key="1">
    <source>
        <dbReference type="ARBA" id="ARBA00004651"/>
    </source>
</evidence>
<comment type="caution">
    <text evidence="9">The sequence shown here is derived from an EMBL/GenBank/DDBJ whole genome shotgun (WGS) entry which is preliminary data.</text>
</comment>
<evidence type="ECO:0000256" key="3">
    <source>
        <dbReference type="ARBA" id="ARBA00022448"/>
    </source>
</evidence>
<dbReference type="CDD" id="cd06550">
    <property type="entry name" value="TM_ABC_iron-siderophores_like"/>
    <property type="match status" value="1"/>
</dbReference>
<dbReference type="PANTHER" id="PTHR30472">
    <property type="entry name" value="FERRIC ENTEROBACTIN TRANSPORT SYSTEM PERMEASE PROTEIN"/>
    <property type="match status" value="1"/>
</dbReference>
<keyword evidence="4" id="KW-1003">Cell membrane</keyword>
<feature type="transmembrane region" description="Helical" evidence="8">
    <location>
        <begin position="30"/>
        <end position="49"/>
    </location>
</feature>
<feature type="transmembrane region" description="Helical" evidence="8">
    <location>
        <begin position="283"/>
        <end position="301"/>
    </location>
</feature>
<dbReference type="Proteomes" id="UP000469870">
    <property type="component" value="Unassembled WGS sequence"/>
</dbReference>
<reference evidence="9 10" key="1">
    <citation type="submission" date="2019-11" db="EMBL/GenBank/DDBJ databases">
        <title>Characterisation of Fundicoccus ignavus gen. nov. sp. nov., a novel genus of the family Aerococcaceae isolated from bulk tank milk.</title>
        <authorList>
            <person name="Siebert A."/>
            <person name="Huptas C."/>
            <person name="Wenning M."/>
            <person name="Scherer S."/>
            <person name="Doll E.V."/>
        </authorList>
    </citation>
    <scope>NUCLEOTIDE SEQUENCE [LARGE SCALE GENOMIC DNA]</scope>
    <source>
        <strain evidence="9 10">DSM 109653</strain>
    </source>
</reference>
<evidence type="ECO:0000256" key="5">
    <source>
        <dbReference type="ARBA" id="ARBA00022692"/>
    </source>
</evidence>
<evidence type="ECO:0000256" key="2">
    <source>
        <dbReference type="ARBA" id="ARBA00007935"/>
    </source>
</evidence>
<keyword evidence="5 8" id="KW-0812">Transmembrane</keyword>
<comment type="subcellular location">
    <subcellularLocation>
        <location evidence="1">Cell membrane</location>
        <topology evidence="1">Multi-pass membrane protein</topology>
    </subcellularLocation>
</comment>
<dbReference type="PANTHER" id="PTHR30472:SF27">
    <property type="entry name" value="PETROBACTIN IMPORT SYSTEM PERMEASE PROTEIN YCLN"/>
    <property type="match status" value="1"/>
</dbReference>
<accession>A0A844BW93</accession>
<feature type="transmembrane region" description="Helical" evidence="8">
    <location>
        <begin position="313"/>
        <end position="333"/>
    </location>
</feature>
<dbReference type="InterPro" id="IPR000522">
    <property type="entry name" value="ABC_transptr_permease_BtuC"/>
</dbReference>
<feature type="transmembrane region" description="Helical" evidence="8">
    <location>
        <begin position="201"/>
        <end position="224"/>
    </location>
</feature>
<evidence type="ECO:0000256" key="4">
    <source>
        <dbReference type="ARBA" id="ARBA00022475"/>
    </source>
</evidence>
<feature type="transmembrane region" description="Helical" evidence="8">
    <location>
        <begin position="236"/>
        <end position="263"/>
    </location>
</feature>
<evidence type="ECO:0000256" key="8">
    <source>
        <dbReference type="SAM" id="Phobius"/>
    </source>
</evidence>
<evidence type="ECO:0000313" key="10">
    <source>
        <dbReference type="Proteomes" id="UP000469870"/>
    </source>
</evidence>
<dbReference type="SUPFAM" id="SSF81345">
    <property type="entry name" value="ABC transporter involved in vitamin B12 uptake, BtuC"/>
    <property type="match status" value="1"/>
</dbReference>
<feature type="transmembrane region" description="Helical" evidence="8">
    <location>
        <begin position="123"/>
        <end position="144"/>
    </location>
</feature>
<name>A0A844BW93_9LACT</name>
<feature type="transmembrane region" description="Helical" evidence="8">
    <location>
        <begin position="69"/>
        <end position="89"/>
    </location>
</feature>
<keyword evidence="3" id="KW-0813">Transport</keyword>
<gene>
    <name evidence="9" type="ORF">GIY11_01700</name>
</gene>
<evidence type="ECO:0000256" key="6">
    <source>
        <dbReference type="ARBA" id="ARBA00022989"/>
    </source>
</evidence>
<dbReference type="InterPro" id="IPR037294">
    <property type="entry name" value="ABC_BtuC-like"/>
</dbReference>
<dbReference type="EMBL" id="WJQR01000002">
    <property type="protein sequence ID" value="MRI80746.1"/>
    <property type="molecule type" value="Genomic_DNA"/>
</dbReference>
<evidence type="ECO:0000256" key="7">
    <source>
        <dbReference type="ARBA" id="ARBA00023136"/>
    </source>
</evidence>
<protein>
    <submittedName>
        <fullName evidence="9">Iron chelate uptake ABC transporter family permease subunit</fullName>
    </submittedName>
</protein>
<dbReference type="GO" id="GO:0022857">
    <property type="term" value="F:transmembrane transporter activity"/>
    <property type="evidence" value="ECO:0007669"/>
    <property type="project" value="InterPro"/>
</dbReference>
<sequence length="341" mass="36692">MVRIAYARVILVSILIGGGKMMIRSRNHLLLLGVGLVGLIALSLKTGAYDILNQPDGWQMFWATRVPRTVSLLLSGAALSICGLVMQLLTQNRFAEPTTTGTIEWAGLGLTLAYAWLPAPTLFQRMSAAIVCAFLGTLIFFLIIQHLKLQTSLMVPIVGMMLGAVVSAVSSFLALVFSLSQSLEVWFTGSFTQVQAGRYEYLWLIALITVIIFLVSDRLMVVGLGKDTATSLGVNFQAVLLLGVGLVALAVGIVTAVIGQLPFLGLIVPNLVSMWRGDDLRSNLPYVCLLGMMLITACDLVSRTIVAPLEMPVSLILGTLGSAIFLLLLWQQAKRGGKQGD</sequence>
<proteinExistence type="inferred from homology"/>
<dbReference type="GO" id="GO:0033214">
    <property type="term" value="P:siderophore-iron import into cell"/>
    <property type="evidence" value="ECO:0007669"/>
    <property type="project" value="TreeGrafter"/>
</dbReference>
<keyword evidence="7 8" id="KW-0472">Membrane</keyword>
<dbReference type="GO" id="GO:0005886">
    <property type="term" value="C:plasma membrane"/>
    <property type="evidence" value="ECO:0007669"/>
    <property type="project" value="UniProtKB-SubCell"/>
</dbReference>
<feature type="transmembrane region" description="Helical" evidence="8">
    <location>
        <begin position="156"/>
        <end position="181"/>
    </location>
</feature>
<dbReference type="AlphaFoldDB" id="A0A844BW93"/>
<dbReference type="Pfam" id="PF01032">
    <property type="entry name" value="FecCD"/>
    <property type="match status" value="1"/>
</dbReference>
<organism evidence="9 10">
    <name type="scientific">Fundicoccus ignavus</name>
    <dbReference type="NCBI Taxonomy" id="2664442"/>
    <lineage>
        <taxon>Bacteria</taxon>
        <taxon>Bacillati</taxon>
        <taxon>Bacillota</taxon>
        <taxon>Bacilli</taxon>
        <taxon>Lactobacillales</taxon>
        <taxon>Aerococcaceae</taxon>
        <taxon>Fundicoccus</taxon>
    </lineage>
</organism>
<dbReference type="Gene3D" id="1.10.3470.10">
    <property type="entry name" value="ABC transporter involved in vitamin B12 uptake, BtuC"/>
    <property type="match status" value="1"/>
</dbReference>
<evidence type="ECO:0000313" key="9">
    <source>
        <dbReference type="EMBL" id="MRI80746.1"/>
    </source>
</evidence>